<dbReference type="KEGG" id="mtt:Ftrac_2264"/>
<name>E4TKU0_MARTH</name>
<keyword evidence="1" id="KW-0472">Membrane</keyword>
<keyword evidence="1" id="KW-0812">Transmembrane</keyword>
<evidence type="ECO:0000256" key="1">
    <source>
        <dbReference type="SAM" id="Phobius"/>
    </source>
</evidence>
<gene>
    <name evidence="2" type="ordered locus">Ftrac_2264</name>
</gene>
<dbReference type="RefSeq" id="WP_013454386.1">
    <property type="nucleotide sequence ID" value="NC_014759.1"/>
</dbReference>
<keyword evidence="1" id="KW-1133">Transmembrane helix</keyword>
<keyword evidence="3" id="KW-1185">Reference proteome</keyword>
<dbReference type="Proteomes" id="UP000008720">
    <property type="component" value="Chromosome"/>
</dbReference>
<organism evidence="2 3">
    <name type="scientific">Marivirga tractuosa (strain ATCC 23168 / DSM 4126 / NBRC 15989 / NCIMB 1408 / VKM B-1430 / H-43)</name>
    <name type="common">Microscilla tractuosa</name>
    <name type="synonym">Flexibacter tractuosus</name>
    <dbReference type="NCBI Taxonomy" id="643867"/>
    <lineage>
        <taxon>Bacteria</taxon>
        <taxon>Pseudomonadati</taxon>
        <taxon>Bacteroidota</taxon>
        <taxon>Cytophagia</taxon>
        <taxon>Cytophagales</taxon>
        <taxon>Marivirgaceae</taxon>
        <taxon>Marivirga</taxon>
    </lineage>
</organism>
<reference evidence="2 3" key="1">
    <citation type="journal article" date="2011" name="Stand. Genomic Sci.">
        <title>Complete genome sequence of Marivirga tractuosa type strain (H-43).</title>
        <authorList>
            <person name="Pagani I."/>
            <person name="Chertkov O."/>
            <person name="Lapidus A."/>
            <person name="Lucas S."/>
            <person name="Del Rio T.G."/>
            <person name="Tice H."/>
            <person name="Copeland A."/>
            <person name="Cheng J.F."/>
            <person name="Nolan M."/>
            <person name="Saunders E."/>
            <person name="Pitluck S."/>
            <person name="Held B."/>
            <person name="Goodwin L."/>
            <person name="Liolios K."/>
            <person name="Ovchinikova G."/>
            <person name="Ivanova N."/>
            <person name="Mavromatis K."/>
            <person name="Pati A."/>
            <person name="Chen A."/>
            <person name="Palaniappan K."/>
            <person name="Land M."/>
            <person name="Hauser L."/>
            <person name="Jeffries C.D."/>
            <person name="Detter J.C."/>
            <person name="Han C."/>
            <person name="Tapia R."/>
            <person name="Ngatchou-Djao O.D."/>
            <person name="Rohde M."/>
            <person name="Goker M."/>
            <person name="Spring S."/>
            <person name="Sikorski J."/>
            <person name="Woyke T."/>
            <person name="Bristow J."/>
            <person name="Eisen J.A."/>
            <person name="Markowitz V."/>
            <person name="Hugenholtz P."/>
            <person name="Klenk H.P."/>
            <person name="Kyrpides N.C."/>
        </authorList>
    </citation>
    <scope>NUCLEOTIDE SEQUENCE [LARGE SCALE GENOMIC DNA]</scope>
    <source>
        <strain evidence="3">ATCC 23168 / DSM 4126 / NBRC 15989 / NCIMB 1408 / VKM B-1430 / H-43</strain>
    </source>
</reference>
<accession>E4TKU0</accession>
<dbReference type="AlphaFoldDB" id="E4TKU0"/>
<evidence type="ECO:0000313" key="3">
    <source>
        <dbReference type="Proteomes" id="UP000008720"/>
    </source>
</evidence>
<protein>
    <submittedName>
        <fullName evidence="2">Uncharacterized protein</fullName>
    </submittedName>
</protein>
<feature type="transmembrane region" description="Helical" evidence="1">
    <location>
        <begin position="12"/>
        <end position="36"/>
    </location>
</feature>
<evidence type="ECO:0000313" key="2">
    <source>
        <dbReference type="EMBL" id="ADR22243.1"/>
    </source>
</evidence>
<dbReference type="HOGENOM" id="CLU_2617866_0_0_10"/>
<sequence>MSKKLKKRVNGGLAIYAGIGSLITAVMSVVGFLVMIYKAVFLNGNYNWELYFIPIIGLMIAGTMAYILLRIGYEELEN</sequence>
<feature type="transmembrane region" description="Helical" evidence="1">
    <location>
        <begin position="48"/>
        <end position="69"/>
    </location>
</feature>
<dbReference type="EMBL" id="CP002349">
    <property type="protein sequence ID" value="ADR22243.1"/>
    <property type="molecule type" value="Genomic_DNA"/>
</dbReference>
<proteinExistence type="predicted"/>